<dbReference type="Pfam" id="PF13478">
    <property type="entry name" value="XdhC_C"/>
    <property type="match status" value="1"/>
</dbReference>
<dbReference type="Pfam" id="PF02625">
    <property type="entry name" value="XdhC_CoxI"/>
    <property type="match status" value="1"/>
</dbReference>
<dbReference type="EMBL" id="JAHQCR010000047">
    <property type="protein sequence ID" value="MBU9722067.1"/>
    <property type="molecule type" value="Genomic_DNA"/>
</dbReference>
<name>A0ABS6JXX4_9BACI</name>
<evidence type="ECO:0000313" key="4">
    <source>
        <dbReference type="Proteomes" id="UP000790580"/>
    </source>
</evidence>
<proteinExistence type="predicted"/>
<feature type="domain" description="XdhC Rossmann" evidence="2">
    <location>
        <begin position="180"/>
        <end position="317"/>
    </location>
</feature>
<keyword evidence="4" id="KW-1185">Reference proteome</keyword>
<dbReference type="InterPro" id="IPR027051">
    <property type="entry name" value="XdhC_Rossmann_dom"/>
</dbReference>
<evidence type="ECO:0000259" key="2">
    <source>
        <dbReference type="Pfam" id="PF13478"/>
    </source>
</evidence>
<dbReference type="Proteomes" id="UP000790580">
    <property type="component" value="Unassembled WGS sequence"/>
</dbReference>
<evidence type="ECO:0000259" key="1">
    <source>
        <dbReference type="Pfam" id="PF02625"/>
    </source>
</evidence>
<dbReference type="PANTHER" id="PTHR30388:SF6">
    <property type="entry name" value="XANTHINE DEHYDROGENASE SUBUNIT A-RELATED"/>
    <property type="match status" value="1"/>
</dbReference>
<organism evidence="3 4">
    <name type="scientific">Evansella alkalicola</name>
    <dbReference type="NCBI Taxonomy" id="745819"/>
    <lineage>
        <taxon>Bacteria</taxon>
        <taxon>Bacillati</taxon>
        <taxon>Bacillota</taxon>
        <taxon>Bacilli</taxon>
        <taxon>Bacillales</taxon>
        <taxon>Bacillaceae</taxon>
        <taxon>Evansella</taxon>
    </lineage>
</organism>
<accession>A0ABS6JXX4</accession>
<gene>
    <name evidence="3" type="ORF">KS407_11535</name>
</gene>
<reference evidence="3 4" key="1">
    <citation type="submission" date="2021-06" db="EMBL/GenBank/DDBJ databases">
        <title>Bacillus sp. RD4P76, an endophyte from a halophyte.</title>
        <authorList>
            <person name="Sun J.-Q."/>
        </authorList>
    </citation>
    <scope>NUCLEOTIDE SEQUENCE [LARGE SCALE GENOMIC DNA]</scope>
    <source>
        <strain evidence="3 4">JCM 17098</strain>
    </source>
</reference>
<dbReference type="PANTHER" id="PTHR30388">
    <property type="entry name" value="ALDEHYDE OXIDOREDUCTASE MOLYBDENUM COFACTOR ASSEMBLY PROTEIN"/>
    <property type="match status" value="1"/>
</dbReference>
<feature type="domain" description="XdhC- CoxI" evidence="1">
    <location>
        <begin position="18"/>
        <end position="77"/>
    </location>
</feature>
<dbReference type="Gene3D" id="3.40.50.720">
    <property type="entry name" value="NAD(P)-binding Rossmann-like Domain"/>
    <property type="match status" value="1"/>
</dbReference>
<dbReference type="InterPro" id="IPR003777">
    <property type="entry name" value="XdhC_CoxI"/>
</dbReference>
<protein>
    <submittedName>
        <fullName evidence="3">XdhC family protein</fullName>
    </submittedName>
</protein>
<sequence>MDDIYPILNSLNDIKSTSVLATITHVEGSAYKKEGSCMIFHEDTTQTGMLSANCLEEDLSYHAIEVRSEGSPKTVSYNMLDERDGLWGQGVGCNGVIYVLLEPFDDSLRNMFKDLKESLDMRKHMCILREFNQNFEFVNRELFSADYQTEEQDSTKRGAILEYENDSYFYKQFVLPQPRLIIFGAGPDTRPLVNLASELHFKIIVCDWRSEYNTQTNLPGVHEHMIGFPMDILPKISITKYDFIVVMTHNFTRDQEILTYLVKNNSESKYIGVLGPKRRTYKLLDVSKLPNNLYSPIGLSIGAKGAKEISISIIAEIIDVYHYHFDFRLKRTGVLDKQKSSRSLYGSR</sequence>
<dbReference type="RefSeq" id="WP_088075283.1">
    <property type="nucleotide sequence ID" value="NZ_JAHQCR010000047.1"/>
</dbReference>
<evidence type="ECO:0000313" key="3">
    <source>
        <dbReference type="EMBL" id="MBU9722067.1"/>
    </source>
</evidence>
<comment type="caution">
    <text evidence="3">The sequence shown here is derived from an EMBL/GenBank/DDBJ whole genome shotgun (WGS) entry which is preliminary data.</text>
</comment>
<dbReference type="InterPro" id="IPR052698">
    <property type="entry name" value="MoCofactor_Util/Proc"/>
</dbReference>